<evidence type="ECO:0000313" key="3">
    <source>
        <dbReference type="WBParaSite" id="maker-unitig_20558-snap-gene-0.1-mRNA-1"/>
    </source>
</evidence>
<dbReference type="AlphaFoldDB" id="A0A1I8F4T0"/>
<name>A0A1I8F4T0_9PLAT</name>
<keyword evidence="1" id="KW-1133">Transmembrane helix</keyword>
<feature type="transmembrane region" description="Helical" evidence="1">
    <location>
        <begin position="114"/>
        <end position="135"/>
    </location>
</feature>
<proteinExistence type="predicted"/>
<evidence type="ECO:0000313" key="2">
    <source>
        <dbReference type="Proteomes" id="UP000095280"/>
    </source>
</evidence>
<evidence type="ECO:0000256" key="1">
    <source>
        <dbReference type="SAM" id="Phobius"/>
    </source>
</evidence>
<keyword evidence="1" id="KW-0812">Transmembrane</keyword>
<reference evidence="3" key="1">
    <citation type="submission" date="2016-11" db="UniProtKB">
        <authorList>
            <consortium name="WormBaseParasite"/>
        </authorList>
    </citation>
    <scope>IDENTIFICATION</scope>
</reference>
<accession>A0A1I8F4T0</accession>
<protein>
    <submittedName>
        <fullName evidence="3">Disintegrin domain-containing protein</fullName>
    </submittedName>
</protein>
<keyword evidence="1" id="KW-0472">Membrane</keyword>
<dbReference type="WBParaSite" id="maker-unitig_20558-snap-gene-0.1-mRNA-1">
    <property type="protein sequence ID" value="maker-unitig_20558-snap-gene-0.1-mRNA-1"/>
    <property type="gene ID" value="maker-unitig_20558-snap-gene-0.1"/>
</dbReference>
<dbReference type="Proteomes" id="UP000095280">
    <property type="component" value="Unplaced"/>
</dbReference>
<sequence>VDCPSPSPLAPDGSVCNSGIGKCLTGVCVSACYPNLECACPEPQQSCLLCCRRENGADQSCYPLELHGGRVNLPVDWAVSLAGHRRVQAPVHRQRHLLDVIVYGGRLIRASNNIVFITITVTLFIYVPLCLILQYRDKLATQASNEDVPDEAVISRCHSRKGLS</sequence>
<organism evidence="2 3">
    <name type="scientific">Macrostomum lignano</name>
    <dbReference type="NCBI Taxonomy" id="282301"/>
    <lineage>
        <taxon>Eukaryota</taxon>
        <taxon>Metazoa</taxon>
        <taxon>Spiralia</taxon>
        <taxon>Lophotrochozoa</taxon>
        <taxon>Platyhelminthes</taxon>
        <taxon>Rhabditophora</taxon>
        <taxon>Macrostomorpha</taxon>
        <taxon>Macrostomida</taxon>
        <taxon>Macrostomidae</taxon>
        <taxon>Macrostomum</taxon>
    </lineage>
</organism>
<keyword evidence="2" id="KW-1185">Reference proteome</keyword>